<evidence type="ECO:0000256" key="1">
    <source>
        <dbReference type="ARBA" id="ARBA00004138"/>
    </source>
</evidence>
<evidence type="ECO:0000256" key="5">
    <source>
        <dbReference type="ARBA" id="ARBA00023069"/>
    </source>
</evidence>
<dbReference type="InterPro" id="IPR011990">
    <property type="entry name" value="TPR-like_helical_dom_sf"/>
</dbReference>
<dbReference type="GO" id="GO:0005930">
    <property type="term" value="C:axoneme"/>
    <property type="evidence" value="ECO:0007669"/>
    <property type="project" value="TreeGrafter"/>
</dbReference>
<evidence type="ECO:0000259" key="9">
    <source>
        <dbReference type="Pfam" id="PF03807"/>
    </source>
</evidence>
<comment type="subcellular location">
    <subcellularLocation>
        <location evidence="1">Cell projection</location>
        <location evidence="1">Cilium</location>
    </subcellularLocation>
</comment>
<dbReference type="InterPro" id="IPR001680">
    <property type="entry name" value="WD40_rpt"/>
</dbReference>
<dbReference type="SUPFAM" id="SSF48452">
    <property type="entry name" value="TPR-like"/>
    <property type="match status" value="1"/>
</dbReference>
<feature type="compositionally biased region" description="Basic and acidic residues" evidence="8">
    <location>
        <begin position="662"/>
        <end position="673"/>
    </location>
</feature>
<dbReference type="Gene3D" id="3.40.50.720">
    <property type="entry name" value="NAD(P)-binding Rossmann-like Domain"/>
    <property type="match status" value="1"/>
</dbReference>
<dbReference type="InterPro" id="IPR056155">
    <property type="entry name" value="Beta-prop_IFT140_2nd"/>
</dbReference>
<evidence type="ECO:0000256" key="2">
    <source>
        <dbReference type="ARBA" id="ARBA00022574"/>
    </source>
</evidence>
<feature type="domain" description="IF140 C-terminal TPR" evidence="12">
    <location>
        <begin position="1366"/>
        <end position="1493"/>
    </location>
</feature>
<feature type="compositionally biased region" description="Basic and acidic residues" evidence="8">
    <location>
        <begin position="1"/>
        <end position="12"/>
    </location>
</feature>
<dbReference type="SUPFAM" id="SSF50978">
    <property type="entry name" value="WD40 repeat-like"/>
    <property type="match status" value="2"/>
</dbReference>
<dbReference type="InterPro" id="IPR056168">
    <property type="entry name" value="TPR_IF140/IFT172/WDR19"/>
</dbReference>
<evidence type="ECO:0000313" key="15">
    <source>
        <dbReference type="Proteomes" id="UP001162480"/>
    </source>
</evidence>
<dbReference type="FunFam" id="1.25.40.470:FF:000028">
    <property type="entry name" value="Intraflagellar transport protein 140-like protein"/>
    <property type="match status" value="1"/>
</dbReference>
<organism evidence="14 15">
    <name type="scientific">Octopus vulgaris</name>
    <name type="common">Common octopus</name>
    <dbReference type="NCBI Taxonomy" id="6645"/>
    <lineage>
        <taxon>Eukaryota</taxon>
        <taxon>Metazoa</taxon>
        <taxon>Spiralia</taxon>
        <taxon>Lophotrochozoa</taxon>
        <taxon>Mollusca</taxon>
        <taxon>Cephalopoda</taxon>
        <taxon>Coleoidea</taxon>
        <taxon>Octopodiformes</taxon>
        <taxon>Octopoda</taxon>
        <taxon>Incirrata</taxon>
        <taxon>Octopodidae</taxon>
        <taxon>Octopus</taxon>
    </lineage>
</organism>
<dbReference type="InterPro" id="IPR036322">
    <property type="entry name" value="WD40_repeat_dom_sf"/>
</dbReference>
<dbReference type="PROSITE" id="PS50082">
    <property type="entry name" value="WD_REPEATS_2"/>
    <property type="match status" value="1"/>
</dbReference>
<keyword evidence="2 7" id="KW-0853">WD repeat</keyword>
<evidence type="ECO:0000259" key="13">
    <source>
        <dbReference type="Pfam" id="PF24762"/>
    </source>
</evidence>
<dbReference type="InterPro" id="IPR056156">
    <property type="entry name" value="TPR_IF140_C"/>
</dbReference>
<dbReference type="Gene3D" id="1.25.40.470">
    <property type="match status" value="2"/>
</dbReference>
<dbReference type="InterPro" id="IPR056154">
    <property type="entry name" value="Beta-prop_IFT140_1st"/>
</dbReference>
<reference evidence="14" key="1">
    <citation type="submission" date="2023-08" db="EMBL/GenBank/DDBJ databases">
        <authorList>
            <person name="Alioto T."/>
            <person name="Alioto T."/>
            <person name="Gomez Garrido J."/>
        </authorList>
    </citation>
    <scope>NUCLEOTIDE SEQUENCE</scope>
</reference>
<dbReference type="Pfam" id="PF24762">
    <property type="entry name" value="TPR_IF140-IFT172"/>
    <property type="match status" value="1"/>
</dbReference>
<evidence type="ECO:0000259" key="10">
    <source>
        <dbReference type="Pfam" id="PF23383"/>
    </source>
</evidence>
<dbReference type="PANTHER" id="PTHR15722:SF7">
    <property type="entry name" value="INTRAFLAGELLAR TRANSPORT PROTEIN 140 HOMOLOG"/>
    <property type="match status" value="1"/>
</dbReference>
<keyword evidence="5" id="KW-0969">Cilium</keyword>
<feature type="region of interest" description="Disordered" evidence="8">
    <location>
        <begin position="1"/>
        <end position="21"/>
    </location>
</feature>
<keyword evidence="6" id="KW-0966">Cell projection</keyword>
<feature type="domain" description="Pyrroline-5-carboxylate reductase catalytic N-terminal" evidence="9">
    <location>
        <begin position="1507"/>
        <end position="1599"/>
    </location>
</feature>
<dbReference type="GO" id="GO:0036064">
    <property type="term" value="C:ciliary basal body"/>
    <property type="evidence" value="ECO:0007669"/>
    <property type="project" value="TreeGrafter"/>
</dbReference>
<feature type="domain" description="IFT140 first beta-propeller" evidence="10">
    <location>
        <begin position="27"/>
        <end position="436"/>
    </location>
</feature>
<evidence type="ECO:0000259" key="12">
    <source>
        <dbReference type="Pfam" id="PF24760"/>
    </source>
</evidence>
<dbReference type="Proteomes" id="UP001162480">
    <property type="component" value="Chromosome 29"/>
</dbReference>
<keyword evidence="3" id="KW-0677">Repeat</keyword>
<accession>A0AA36FMJ7</accession>
<feature type="repeat" description="WD" evidence="7">
    <location>
        <begin position="124"/>
        <end position="165"/>
    </location>
</feature>
<feature type="domain" description="IF140/IFT172/WDR19 TPR" evidence="13">
    <location>
        <begin position="871"/>
        <end position="1358"/>
    </location>
</feature>
<evidence type="ECO:0000256" key="7">
    <source>
        <dbReference type="PROSITE-ProRule" id="PRU00221"/>
    </source>
</evidence>
<dbReference type="GO" id="GO:0035721">
    <property type="term" value="P:intraciliary retrograde transport"/>
    <property type="evidence" value="ECO:0007669"/>
    <property type="project" value="TreeGrafter"/>
</dbReference>
<feature type="domain" description="IFT140 second beta-propeller" evidence="11">
    <location>
        <begin position="445"/>
        <end position="790"/>
    </location>
</feature>
<evidence type="ECO:0000259" key="11">
    <source>
        <dbReference type="Pfam" id="PF23385"/>
    </source>
</evidence>
<dbReference type="Gene3D" id="2.130.10.10">
    <property type="entry name" value="YVTN repeat-like/Quinoprotein amine dehydrogenase"/>
    <property type="match status" value="2"/>
</dbReference>
<dbReference type="Pfam" id="PF24760">
    <property type="entry name" value="TPR_IF140_C"/>
    <property type="match status" value="1"/>
</dbReference>
<name>A0AA36FMJ7_OCTVU</name>
<dbReference type="EMBL" id="OX597842">
    <property type="protein sequence ID" value="CAI9743362.1"/>
    <property type="molecule type" value="Genomic_DNA"/>
</dbReference>
<keyword evidence="15" id="KW-1185">Reference proteome</keyword>
<dbReference type="Pfam" id="PF23383">
    <property type="entry name" value="Beta-prop_IFT140_1st"/>
    <property type="match status" value="1"/>
</dbReference>
<feature type="region of interest" description="Disordered" evidence="8">
    <location>
        <begin position="723"/>
        <end position="745"/>
    </location>
</feature>
<dbReference type="GO" id="GO:0030991">
    <property type="term" value="C:intraciliary transport particle A"/>
    <property type="evidence" value="ECO:0007669"/>
    <property type="project" value="TreeGrafter"/>
</dbReference>
<dbReference type="PROSITE" id="PS50294">
    <property type="entry name" value="WD_REPEATS_REGION"/>
    <property type="match status" value="1"/>
</dbReference>
<evidence type="ECO:0000256" key="3">
    <source>
        <dbReference type="ARBA" id="ARBA00022737"/>
    </source>
</evidence>
<dbReference type="PANTHER" id="PTHR15722">
    <property type="entry name" value="IFT140/172-RELATED"/>
    <property type="match status" value="1"/>
</dbReference>
<feature type="compositionally biased region" description="Acidic residues" evidence="8">
    <location>
        <begin position="735"/>
        <end position="744"/>
    </location>
</feature>
<proteinExistence type="predicted"/>
<sequence>MKERDGGLDRGVKGNSNPTSNPTTPMAVFFDHCISADLAGVYTHTTWHPIERLLAIGVLFDDDSGAGVYIFNETGDSVGVEPLKQSSAVSVMQWHPTKLVLCVAWKDGAITLWRLDAKEMSHMEQVHSTAVTSLCWSSFGARIVSGDESGTLLIWKVDSKGRAMSKPVSQHNLPEPIQQIILQPLVNPESYTEVRNLVRAAVKGDQKALDMFDLKGRQSDTKYSSIFGMSESFNFFCGGATGGVYHILENGTCTTLFSVSSRILNLFYYTEQNILVTLTHNLMLSQHKVDSQAQKAEELMKVKLNGKSENPCIVWAGKGMLAMASGESVIRMFDLDKEENDQLSLENHQSYVSNEQILSVDFCPRRGMLAGGTQMGNVAMWSHVPSAKSTTKKVREMKWKLHSPNVVGAPVRMLTWCQSKNLLCVNTWRSVLILRESSMCYHLNHQIAVIQTSPTTLSIDAIEAGQQRIFECHVQVKGVYTTKGNFVVWNGKQAHVYELSADNLEVKVLATFETDSVNICIFEQSLLLLEQGTVKVRTFQGTVKQFLDFSEGEGQPVCMDISENFLVIATDHGILKLFDLSRRKIRPHSVPKPMSEFIPDLGRIVSVKSNCTGSRISLLCMKTNERPDTNLYVWDVELDEVLTFSFDSSSEMSNDGSGDHIGVAKKDDSKSHGAGDVTPDGSNNQVKVVAASKGMTGRYPVSHFWDAKVPHLLSCEARLITEDPNNKMPTTGETEAGEEEEETEGVNNEMVLIVSLFATDRGLLLQETNPLNDPDKFLIGLNVPYFYILQDSEEKNWRETPTPTSPPLSEAMQKDDSQGSLNYIQHHKHEDQQQPTIIVARRTMRDFVGLETCDKGTQSAMLEFCFHQAIGNMDEAFKAIKLIKNESVWENMAKMCVKTQQLDVAKICLGKMCHAQGVRALRKMAREPEVEVQLAVLAMHLNMVDEAEKFLKNCKRYDLLNEFYQDCGQWDKALETAELYDRIHLKCTYHCYAQHLQSEGNRLEAINNYKKAGTHMYEAPKMLYPKPQDLLDFIQKSKDKTLYKWYAQYMESIEELAEAVKYYDIAQDYLSLVRVYCFQSDMEKASTICNETGDRAACYHVARQYEIQGDYQNAVNFFTRSETYGNAIRLCKENGMENQILNLALLGSPEDMVEAARYFEHKLGMEGNAVMLYHKAGRLSKALELSFSSKQFGALQAMTLELDDRADPEVLERCADFFMENAQYDKAVELLAMAKKYWEAIQLLMEKSITVTPELAEKLSPPKNTSGGPDSSERLKILEGIGKICMLQGQYHLATKKYTQSGNRVKAMKCLLKSGDTEKISFFANVSRQREIYVMAANYLQSLDWRNNTDIMKNIVNFYMKAKALDSLAAFYDVCAQAEIDEYQNYEKSLGALGEACKCLQKSLDSDADANSGSNDDNTDNKMHIEYRLDELKQKVVLIKKFVNARKIYSNNPDDAVKLCLALLEEPNLEKSVRVGDVYAFLIEHYACQERWRMDRNGNQYVERSVIAVIGTGDLGCALARRLTCSGYAVILGSRCPSRRKFNGSRPVPDVVQFTSVEKCLENSDVRVFFLALQFRHMISLLTPYKDLLSGKVLVDVSNRSQKPNGDQPSNAEKLAEQFPNAHIVKGLNTLAPDVLEGLSSDATSRTTVYLAGNDINAVNKQFSFHRFNDVDFD</sequence>
<dbReference type="InterPro" id="IPR036291">
    <property type="entry name" value="NAD(P)-bd_dom_sf"/>
</dbReference>
<keyword evidence="4" id="KW-0802">TPR repeat</keyword>
<dbReference type="InterPro" id="IPR015943">
    <property type="entry name" value="WD40/YVTN_repeat-like_dom_sf"/>
</dbReference>
<dbReference type="Pfam" id="PF23385">
    <property type="entry name" value="Beta-prop_IFT140_2nd"/>
    <property type="match status" value="1"/>
</dbReference>
<evidence type="ECO:0000256" key="8">
    <source>
        <dbReference type="SAM" id="MobiDB-lite"/>
    </source>
</evidence>
<dbReference type="Pfam" id="PF03807">
    <property type="entry name" value="F420_oxidored"/>
    <property type="match status" value="1"/>
</dbReference>
<dbReference type="InterPro" id="IPR028939">
    <property type="entry name" value="P5C_Rdtase_cat_N"/>
</dbReference>
<feature type="region of interest" description="Disordered" evidence="8">
    <location>
        <begin position="649"/>
        <end position="685"/>
    </location>
</feature>
<gene>
    <name evidence="14" type="ORF">OCTVUL_1B011157</name>
</gene>
<dbReference type="SUPFAM" id="SSF51735">
    <property type="entry name" value="NAD(P)-binding Rossmann-fold domains"/>
    <property type="match status" value="1"/>
</dbReference>
<evidence type="ECO:0000313" key="14">
    <source>
        <dbReference type="EMBL" id="CAI9743362.1"/>
    </source>
</evidence>
<dbReference type="SMART" id="SM00320">
    <property type="entry name" value="WD40"/>
    <property type="match status" value="4"/>
</dbReference>
<evidence type="ECO:0000256" key="4">
    <source>
        <dbReference type="ARBA" id="ARBA00022803"/>
    </source>
</evidence>
<protein>
    <submittedName>
        <fullName evidence="14">Transport 140 homolog</fullName>
    </submittedName>
</protein>
<evidence type="ECO:0000256" key="6">
    <source>
        <dbReference type="ARBA" id="ARBA00023273"/>
    </source>
</evidence>